<accession>A0ABP9G7L6</accession>
<dbReference type="PROSITE" id="PS50975">
    <property type="entry name" value="ATP_GRASP"/>
    <property type="match status" value="1"/>
</dbReference>
<gene>
    <name evidence="3" type="ORF">GCM10025790_23340</name>
</gene>
<name>A0ABP9G7L6_9MICC</name>
<dbReference type="SUPFAM" id="SSF56059">
    <property type="entry name" value="Glutathione synthetase ATP-binding domain-like"/>
    <property type="match status" value="1"/>
</dbReference>
<dbReference type="Proteomes" id="UP001500368">
    <property type="component" value="Unassembled WGS sequence"/>
</dbReference>
<evidence type="ECO:0000259" key="2">
    <source>
        <dbReference type="PROSITE" id="PS50975"/>
    </source>
</evidence>
<organism evidence="3 4">
    <name type="scientific">Nesterenkonia rhizosphaerae</name>
    <dbReference type="NCBI Taxonomy" id="1348272"/>
    <lineage>
        <taxon>Bacteria</taxon>
        <taxon>Bacillati</taxon>
        <taxon>Actinomycetota</taxon>
        <taxon>Actinomycetes</taxon>
        <taxon>Micrococcales</taxon>
        <taxon>Micrococcaceae</taxon>
        <taxon>Nesterenkonia</taxon>
    </lineage>
</organism>
<evidence type="ECO:0000313" key="3">
    <source>
        <dbReference type="EMBL" id="GAA4925265.1"/>
    </source>
</evidence>
<evidence type="ECO:0000256" key="1">
    <source>
        <dbReference type="PROSITE-ProRule" id="PRU00409"/>
    </source>
</evidence>
<feature type="domain" description="ATP-grasp" evidence="2">
    <location>
        <begin position="89"/>
        <end position="344"/>
    </location>
</feature>
<evidence type="ECO:0000313" key="4">
    <source>
        <dbReference type="Proteomes" id="UP001500368"/>
    </source>
</evidence>
<reference evidence="4" key="1">
    <citation type="journal article" date="2019" name="Int. J. Syst. Evol. Microbiol.">
        <title>The Global Catalogue of Microorganisms (GCM) 10K type strain sequencing project: providing services to taxonomists for standard genome sequencing and annotation.</title>
        <authorList>
            <consortium name="The Broad Institute Genomics Platform"/>
            <consortium name="The Broad Institute Genome Sequencing Center for Infectious Disease"/>
            <person name="Wu L."/>
            <person name="Ma J."/>
        </authorList>
    </citation>
    <scope>NUCLEOTIDE SEQUENCE [LARGE SCALE GENOMIC DNA]</scope>
    <source>
        <strain evidence="4">JCM 19129</strain>
    </source>
</reference>
<keyword evidence="1" id="KW-0547">Nucleotide-binding</keyword>
<dbReference type="InterPro" id="IPR013815">
    <property type="entry name" value="ATP_grasp_subdomain_1"/>
</dbReference>
<comment type="caution">
    <text evidence="3">The sequence shown here is derived from an EMBL/GenBank/DDBJ whole genome shotgun (WGS) entry which is preliminary data.</text>
</comment>
<proteinExistence type="predicted"/>
<keyword evidence="4" id="KW-1185">Reference proteome</keyword>
<sequence>MNTILTRFIAEHAASVEPTAYVLEGRRAQRPRGIFPAAFRRFGGSIAAVSGKQRVVIQNQQTVGGFQVNLTSLASVDGYEASRSATLAYEYFRAARLKVPSGRAFSSREYEAALEYLEQHNEAPLLVKPAHTSRGRGITPNVRTEQDLKAAWENARAVYIRGLGSSNQILLEEQIEGISIRAFIAGERVVAATARIPMFIVGDGNKTVEELAVRSVRLRRRNPFLSEYSLDVHQILQDSCVDPSHVPPRGEILVLSERVGMEYGGVTVDITDHLGSDLQKLAVGAAWAVPGIPVTAVDLVAPQLDSAEGAAVLQIDVEANLAVHHFPWIGQPRPVAEYVARAMIRRAHV</sequence>
<dbReference type="EMBL" id="BAABLW010000007">
    <property type="protein sequence ID" value="GAA4925265.1"/>
    <property type="molecule type" value="Genomic_DNA"/>
</dbReference>
<protein>
    <recommendedName>
        <fullName evidence="2">ATP-grasp domain-containing protein</fullName>
    </recommendedName>
</protein>
<dbReference type="RefSeq" id="WP_345478182.1">
    <property type="nucleotide sequence ID" value="NZ_BAABLW010000007.1"/>
</dbReference>
<dbReference type="InterPro" id="IPR011761">
    <property type="entry name" value="ATP-grasp"/>
</dbReference>
<dbReference type="Gene3D" id="3.30.1490.20">
    <property type="entry name" value="ATP-grasp fold, A domain"/>
    <property type="match status" value="1"/>
</dbReference>
<keyword evidence="1" id="KW-0067">ATP-binding</keyword>